<feature type="binding site" description="axial binding residue" evidence="5">
    <location>
        <position position="467"/>
    </location>
    <ligand>
        <name>heme</name>
        <dbReference type="ChEBI" id="CHEBI:30413"/>
    </ligand>
    <ligandPart>
        <name>Fe</name>
        <dbReference type="ChEBI" id="CHEBI:18248"/>
    </ligandPart>
</feature>
<evidence type="ECO:0000256" key="6">
    <source>
        <dbReference type="RuleBase" id="RU000461"/>
    </source>
</evidence>
<evidence type="ECO:0000256" key="2">
    <source>
        <dbReference type="ARBA" id="ARBA00022723"/>
    </source>
</evidence>
<name>A0AA38VE48_9PEZI</name>
<evidence type="ECO:0000256" key="5">
    <source>
        <dbReference type="PIRSR" id="PIRSR602401-1"/>
    </source>
</evidence>
<gene>
    <name evidence="7" type="ORF">NKR23_g6567</name>
</gene>
<accession>A0AA38VE48</accession>
<proteinExistence type="inferred from homology"/>
<dbReference type="GO" id="GO:0005506">
    <property type="term" value="F:iron ion binding"/>
    <property type="evidence" value="ECO:0007669"/>
    <property type="project" value="InterPro"/>
</dbReference>
<dbReference type="Proteomes" id="UP001174694">
    <property type="component" value="Unassembled WGS sequence"/>
</dbReference>
<comment type="similarity">
    <text evidence="1 6">Belongs to the cytochrome P450 family.</text>
</comment>
<dbReference type="Pfam" id="PF00067">
    <property type="entry name" value="p450"/>
    <property type="match status" value="1"/>
</dbReference>
<dbReference type="InterPro" id="IPR001128">
    <property type="entry name" value="Cyt_P450"/>
</dbReference>
<evidence type="ECO:0000313" key="7">
    <source>
        <dbReference type="EMBL" id="KAJ9143505.1"/>
    </source>
</evidence>
<dbReference type="GO" id="GO:0004497">
    <property type="term" value="F:monooxygenase activity"/>
    <property type="evidence" value="ECO:0007669"/>
    <property type="project" value="UniProtKB-KW"/>
</dbReference>
<dbReference type="InterPro" id="IPR036396">
    <property type="entry name" value="Cyt_P450_sf"/>
</dbReference>
<dbReference type="SUPFAM" id="SSF48264">
    <property type="entry name" value="Cytochrome P450"/>
    <property type="match status" value="1"/>
</dbReference>
<evidence type="ECO:0000256" key="3">
    <source>
        <dbReference type="ARBA" id="ARBA00023002"/>
    </source>
</evidence>
<keyword evidence="2 5" id="KW-0479">Metal-binding</keyword>
<dbReference type="InterPro" id="IPR002401">
    <property type="entry name" value="Cyt_P450_E_grp-I"/>
</dbReference>
<dbReference type="GO" id="GO:0016705">
    <property type="term" value="F:oxidoreductase activity, acting on paired donors, with incorporation or reduction of molecular oxygen"/>
    <property type="evidence" value="ECO:0007669"/>
    <property type="project" value="InterPro"/>
</dbReference>
<dbReference type="EMBL" id="JANBVO010000019">
    <property type="protein sequence ID" value="KAJ9143505.1"/>
    <property type="molecule type" value="Genomic_DNA"/>
</dbReference>
<comment type="cofactor">
    <cofactor evidence="5">
        <name>heme</name>
        <dbReference type="ChEBI" id="CHEBI:30413"/>
    </cofactor>
</comment>
<keyword evidence="5 6" id="KW-0349">Heme</keyword>
<dbReference type="AlphaFoldDB" id="A0AA38VE48"/>
<dbReference type="PRINTS" id="PR00463">
    <property type="entry name" value="EP450I"/>
</dbReference>
<dbReference type="PANTHER" id="PTHR46300">
    <property type="entry name" value="P450, PUTATIVE (EUROFUNG)-RELATED-RELATED"/>
    <property type="match status" value="1"/>
</dbReference>
<dbReference type="PANTHER" id="PTHR46300:SF9">
    <property type="entry name" value="P450, PUTATIVE-RELATED"/>
    <property type="match status" value="1"/>
</dbReference>
<keyword evidence="3 6" id="KW-0560">Oxidoreductase</keyword>
<evidence type="ECO:0000256" key="1">
    <source>
        <dbReference type="ARBA" id="ARBA00010617"/>
    </source>
</evidence>
<dbReference type="GO" id="GO:0020037">
    <property type="term" value="F:heme binding"/>
    <property type="evidence" value="ECO:0007669"/>
    <property type="project" value="InterPro"/>
</dbReference>
<comment type="caution">
    <text evidence="7">The sequence shown here is derived from an EMBL/GenBank/DDBJ whole genome shotgun (WGS) entry which is preliminary data.</text>
</comment>
<reference evidence="7" key="1">
    <citation type="submission" date="2022-07" db="EMBL/GenBank/DDBJ databases">
        <title>Fungi with potential for degradation of polypropylene.</title>
        <authorList>
            <person name="Gostincar C."/>
        </authorList>
    </citation>
    <scope>NUCLEOTIDE SEQUENCE</scope>
    <source>
        <strain evidence="7">EXF-13308</strain>
    </source>
</reference>
<organism evidence="7 8">
    <name type="scientific">Pleurostoma richardsiae</name>
    <dbReference type="NCBI Taxonomy" id="41990"/>
    <lineage>
        <taxon>Eukaryota</taxon>
        <taxon>Fungi</taxon>
        <taxon>Dikarya</taxon>
        <taxon>Ascomycota</taxon>
        <taxon>Pezizomycotina</taxon>
        <taxon>Sordariomycetes</taxon>
        <taxon>Sordariomycetidae</taxon>
        <taxon>Calosphaeriales</taxon>
        <taxon>Pleurostomataceae</taxon>
        <taxon>Pleurostoma</taxon>
    </lineage>
</organism>
<sequence>MPVLLPLLSWEGVRGQDVPLLFSTVIKWSLLGPPLLLLLYTLLNEIVRFRSRVAHLPGPRGYPLLGSLPSLRGKTGSEEYRSWASKYGDVFQLQLGNTTAVVVNSAAAARAFFITQREATNSRPVFYVLHKKVQKGGPVTSIGTSGWDDSCKRRRKVAATALNKTSVETYLPILNLESRAFLFDILKTCHDGKTPVDILDPCRKLALNLSLTLSYGTRVEDVRDLHRDLLLTEIIYIEEQITKLRDVSGNYLNYIPLLRPLNTVAGWIGLGDGSHMADVGKRRYAYHAALQENLKKEISLGTDKPCIQGNVLKDPESKGLSDGELLSVSLSMMAGSDTTKRSLMWAMLLLAHRPDIQQKAYQAIVDTNAGLLDSPEVAHSKVDYIEALTKEIGRYFVVLRLALPKATHSAVNWNGAIIPPNTLLFLNSWACTRVFSDGDVFAPERWLDGDQTANRHQFAFGMGGRMCVASHVATKAIYTVLFHIIAHFELFPAGNSEDPSAIDPLEGLLVKENPQAQPRASTVRFVPRNVDATKGMLALGS</sequence>
<keyword evidence="8" id="KW-1185">Reference proteome</keyword>
<evidence type="ECO:0000313" key="8">
    <source>
        <dbReference type="Proteomes" id="UP001174694"/>
    </source>
</evidence>
<keyword evidence="6" id="KW-0503">Monooxygenase</keyword>
<dbReference type="InterPro" id="IPR017972">
    <property type="entry name" value="Cyt_P450_CS"/>
</dbReference>
<protein>
    <submittedName>
        <fullName evidence="7">Cytochrome P450</fullName>
    </submittedName>
</protein>
<dbReference type="InterPro" id="IPR050364">
    <property type="entry name" value="Cytochrome_P450_fung"/>
</dbReference>
<dbReference type="PROSITE" id="PS00086">
    <property type="entry name" value="CYTOCHROME_P450"/>
    <property type="match status" value="1"/>
</dbReference>
<evidence type="ECO:0000256" key="4">
    <source>
        <dbReference type="ARBA" id="ARBA00023004"/>
    </source>
</evidence>
<keyword evidence="4 5" id="KW-0408">Iron</keyword>
<dbReference type="Gene3D" id="1.10.630.10">
    <property type="entry name" value="Cytochrome P450"/>
    <property type="match status" value="1"/>
</dbReference>